<accession>A0A511V841</accession>
<name>A0A511V841_9BACL</name>
<dbReference type="EMBL" id="BJXX01000117">
    <property type="protein sequence ID" value="GEN35107.1"/>
    <property type="molecule type" value="Genomic_DNA"/>
</dbReference>
<comment type="caution">
    <text evidence="1">The sequence shown here is derived from an EMBL/GenBank/DDBJ whole genome shotgun (WGS) entry which is preliminary data.</text>
</comment>
<gene>
    <name evidence="1" type="ORF">ADA01nite_25670</name>
</gene>
<protein>
    <submittedName>
        <fullName evidence="1">Uncharacterized protein</fullName>
    </submittedName>
</protein>
<reference evidence="1 2" key="1">
    <citation type="submission" date="2019-07" db="EMBL/GenBank/DDBJ databases">
        <title>Whole genome shotgun sequence of Aneurinibacillus danicus NBRC 102444.</title>
        <authorList>
            <person name="Hosoyama A."/>
            <person name="Uohara A."/>
            <person name="Ohji S."/>
            <person name="Ichikawa N."/>
        </authorList>
    </citation>
    <scope>NUCLEOTIDE SEQUENCE [LARGE SCALE GENOMIC DNA]</scope>
    <source>
        <strain evidence="1 2">NBRC 102444</strain>
    </source>
</reference>
<dbReference type="AlphaFoldDB" id="A0A511V841"/>
<proteinExistence type="predicted"/>
<sequence>MTKTLIKEFVHTRVGDILLSPSAFRRIYEEEKAAGNNVTWLPGLVLMQLEDGEVHHVWKDGNIVVQIYAYTDQKEALRHVV</sequence>
<keyword evidence="2" id="KW-1185">Reference proteome</keyword>
<evidence type="ECO:0000313" key="1">
    <source>
        <dbReference type="EMBL" id="GEN35107.1"/>
    </source>
</evidence>
<dbReference type="RefSeq" id="WP_146810424.1">
    <property type="nucleotide sequence ID" value="NZ_BJXX01000117.1"/>
</dbReference>
<dbReference type="Proteomes" id="UP000321157">
    <property type="component" value="Unassembled WGS sequence"/>
</dbReference>
<organism evidence="1 2">
    <name type="scientific">Aneurinibacillus danicus</name>
    <dbReference type="NCBI Taxonomy" id="267746"/>
    <lineage>
        <taxon>Bacteria</taxon>
        <taxon>Bacillati</taxon>
        <taxon>Bacillota</taxon>
        <taxon>Bacilli</taxon>
        <taxon>Bacillales</taxon>
        <taxon>Paenibacillaceae</taxon>
        <taxon>Aneurinibacillus group</taxon>
        <taxon>Aneurinibacillus</taxon>
    </lineage>
</organism>
<evidence type="ECO:0000313" key="2">
    <source>
        <dbReference type="Proteomes" id="UP000321157"/>
    </source>
</evidence>